<keyword evidence="3" id="KW-1185">Reference proteome</keyword>
<evidence type="ECO:0000313" key="2">
    <source>
        <dbReference type="EMBL" id="EGE01236.1"/>
    </source>
</evidence>
<organism evidence="2 3">
    <name type="scientific">Trichophyton equinum (strain ATCC MYA-4606 / CBS 127.97)</name>
    <name type="common">Horse ringworm fungus</name>
    <dbReference type="NCBI Taxonomy" id="559882"/>
    <lineage>
        <taxon>Eukaryota</taxon>
        <taxon>Fungi</taxon>
        <taxon>Dikarya</taxon>
        <taxon>Ascomycota</taxon>
        <taxon>Pezizomycotina</taxon>
        <taxon>Eurotiomycetes</taxon>
        <taxon>Eurotiomycetidae</taxon>
        <taxon>Onygenales</taxon>
        <taxon>Arthrodermataceae</taxon>
        <taxon>Trichophyton</taxon>
    </lineage>
</organism>
<accession>F2PH68</accession>
<protein>
    <submittedName>
        <fullName evidence="2">Uncharacterized protein</fullName>
    </submittedName>
</protein>
<feature type="region of interest" description="Disordered" evidence="1">
    <location>
        <begin position="82"/>
        <end position="102"/>
    </location>
</feature>
<evidence type="ECO:0000256" key="1">
    <source>
        <dbReference type="SAM" id="MobiDB-lite"/>
    </source>
</evidence>
<reference evidence="3" key="1">
    <citation type="journal article" date="2012" name="MBio">
        <title>Comparative genome analysis of Trichophyton rubrum and related dermatophytes reveals candidate genes involved in infection.</title>
        <authorList>
            <person name="Martinez D.A."/>
            <person name="Oliver B.G."/>
            <person name="Graeser Y."/>
            <person name="Goldberg J.M."/>
            <person name="Li W."/>
            <person name="Martinez-Rossi N.M."/>
            <person name="Monod M."/>
            <person name="Shelest E."/>
            <person name="Barton R.C."/>
            <person name="Birch E."/>
            <person name="Brakhage A.A."/>
            <person name="Chen Z."/>
            <person name="Gurr S.J."/>
            <person name="Heiman D."/>
            <person name="Heitman J."/>
            <person name="Kosti I."/>
            <person name="Rossi A."/>
            <person name="Saif S."/>
            <person name="Samalova M."/>
            <person name="Saunders C.W."/>
            <person name="Shea T."/>
            <person name="Summerbell R.C."/>
            <person name="Xu J."/>
            <person name="Young S."/>
            <person name="Zeng Q."/>
            <person name="Birren B.W."/>
            <person name="Cuomo C.A."/>
            <person name="White T.C."/>
        </authorList>
    </citation>
    <scope>NUCLEOTIDE SEQUENCE [LARGE SCALE GENOMIC DNA]</scope>
    <source>
        <strain evidence="3">ATCC MYA-4606 / CBS 127.97</strain>
    </source>
</reference>
<proteinExistence type="predicted"/>
<dbReference type="AlphaFoldDB" id="F2PH68"/>
<feature type="compositionally biased region" description="Basic and acidic residues" evidence="1">
    <location>
        <begin position="82"/>
        <end position="96"/>
    </location>
</feature>
<name>F2PH68_TRIEC</name>
<dbReference type="Proteomes" id="UP000009169">
    <property type="component" value="Unassembled WGS sequence"/>
</dbReference>
<evidence type="ECO:0000313" key="3">
    <source>
        <dbReference type="Proteomes" id="UP000009169"/>
    </source>
</evidence>
<dbReference type="VEuPathDB" id="FungiDB:TEQG_00289"/>
<dbReference type="EMBL" id="DS995718">
    <property type="protein sequence ID" value="EGE01236.1"/>
    <property type="molecule type" value="Genomic_DNA"/>
</dbReference>
<gene>
    <name evidence="2" type="ORF">TEQG_00289</name>
</gene>
<dbReference type="HOGENOM" id="CLU_2279481_0_0_1"/>
<sequence>MPADHGGVTNSPEMNKVKQCPRISLWILKEGKDTCMEQLIRRVEKYLKQTRINGKSSDSSLVTALLPASFLQVSVCHSRDEGDIGRLGRDNEHEQRIPGLPA</sequence>